<dbReference type="GO" id="GO:0016747">
    <property type="term" value="F:acyltransferase activity, transferring groups other than amino-acyl groups"/>
    <property type="evidence" value="ECO:0007669"/>
    <property type="project" value="InterPro"/>
</dbReference>
<name>A0A377KMS3_9ENTE</name>
<dbReference type="SUPFAM" id="SSF55729">
    <property type="entry name" value="Acyl-CoA N-acyltransferases (Nat)"/>
    <property type="match status" value="1"/>
</dbReference>
<dbReference type="PANTHER" id="PTHR43792">
    <property type="entry name" value="GNAT FAMILY, PUTATIVE (AFU_ORTHOLOGUE AFUA_3G00765)-RELATED-RELATED"/>
    <property type="match status" value="1"/>
</dbReference>
<proteinExistence type="predicted"/>
<evidence type="ECO:0000259" key="1">
    <source>
        <dbReference type="PROSITE" id="PS51186"/>
    </source>
</evidence>
<dbReference type="EMBL" id="UGIF01000002">
    <property type="protein sequence ID" value="STP30072.1"/>
    <property type="molecule type" value="Genomic_DNA"/>
</dbReference>
<evidence type="ECO:0000313" key="2">
    <source>
        <dbReference type="EMBL" id="STP30072.1"/>
    </source>
</evidence>
<reference evidence="2 3" key="1">
    <citation type="submission" date="2018-06" db="EMBL/GenBank/DDBJ databases">
        <authorList>
            <consortium name="Pathogen Informatics"/>
            <person name="Doyle S."/>
        </authorList>
    </citation>
    <scope>NUCLEOTIDE SEQUENCE [LARGE SCALE GENOMIC DNA]</scope>
    <source>
        <strain evidence="2 3">NCTC8129</strain>
    </source>
</reference>
<evidence type="ECO:0000313" key="3">
    <source>
        <dbReference type="Proteomes" id="UP000254070"/>
    </source>
</evidence>
<dbReference type="InterPro" id="IPR000182">
    <property type="entry name" value="GNAT_dom"/>
</dbReference>
<keyword evidence="2" id="KW-0808">Transferase</keyword>
<sequence>MEIQTKRLNIRKFVSGDIDSFMDYRNNIDWMRYQGFKGKSKAFYETELLHDVSLEKGMQLAIIHTDTKQLMGDIYLRKENDTYWIGYTIHPQYARNGYASEAMTGTINWVIDQGGKVIKAGVLPENDASIRLLEKLDFTYETKIEDELIYTYNLYQR</sequence>
<dbReference type="Proteomes" id="UP000254070">
    <property type="component" value="Unassembled WGS sequence"/>
</dbReference>
<dbReference type="AlphaFoldDB" id="A0A377KMS3"/>
<gene>
    <name evidence="2" type="ORF">NCTC8129_02309</name>
</gene>
<accession>A0A377KMS3</accession>
<dbReference type="PANTHER" id="PTHR43792:SF1">
    <property type="entry name" value="N-ACETYLTRANSFERASE DOMAIN-CONTAINING PROTEIN"/>
    <property type="match status" value="1"/>
</dbReference>
<dbReference type="RefSeq" id="WP_115235586.1">
    <property type="nucleotide sequence ID" value="NZ_CABGIZ010000008.1"/>
</dbReference>
<organism evidence="2 3">
    <name type="scientific">Enterococcus durans</name>
    <dbReference type="NCBI Taxonomy" id="53345"/>
    <lineage>
        <taxon>Bacteria</taxon>
        <taxon>Bacillati</taxon>
        <taxon>Bacillota</taxon>
        <taxon>Bacilli</taxon>
        <taxon>Lactobacillales</taxon>
        <taxon>Enterococcaceae</taxon>
        <taxon>Enterococcus</taxon>
    </lineage>
</organism>
<dbReference type="InterPro" id="IPR016181">
    <property type="entry name" value="Acyl_CoA_acyltransferase"/>
</dbReference>
<dbReference type="InterPro" id="IPR051531">
    <property type="entry name" value="N-acetyltransferase"/>
</dbReference>
<protein>
    <submittedName>
        <fullName evidence="2">Acetyltransferase (GNAT) family</fullName>
    </submittedName>
</protein>
<dbReference type="Pfam" id="PF13302">
    <property type="entry name" value="Acetyltransf_3"/>
    <property type="match status" value="1"/>
</dbReference>
<feature type="domain" description="N-acetyltransferase" evidence="1">
    <location>
        <begin position="8"/>
        <end position="155"/>
    </location>
</feature>
<dbReference type="Gene3D" id="3.40.630.30">
    <property type="match status" value="1"/>
</dbReference>
<dbReference type="PROSITE" id="PS51186">
    <property type="entry name" value="GNAT"/>
    <property type="match status" value="1"/>
</dbReference>